<gene>
    <name evidence="2" type="ORF">OPV22_026648</name>
</gene>
<accession>A0AAV8P952</accession>
<keyword evidence="3" id="KW-1185">Reference proteome</keyword>
<dbReference type="GO" id="GO:0003723">
    <property type="term" value="F:RNA binding"/>
    <property type="evidence" value="ECO:0007669"/>
    <property type="project" value="InterPro"/>
</dbReference>
<evidence type="ECO:0000259" key="1">
    <source>
        <dbReference type="Pfam" id="PF14432"/>
    </source>
</evidence>
<dbReference type="Proteomes" id="UP001222027">
    <property type="component" value="Unassembled WGS sequence"/>
</dbReference>
<dbReference type="Pfam" id="PF20431">
    <property type="entry name" value="E_motif"/>
    <property type="match status" value="1"/>
</dbReference>
<dbReference type="InterPro" id="IPR032867">
    <property type="entry name" value="DYW_dom"/>
</dbReference>
<reference evidence="2 3" key="1">
    <citation type="submission" date="2022-12" db="EMBL/GenBank/DDBJ databases">
        <title>Chromosome-scale assembly of the Ensete ventricosum genome.</title>
        <authorList>
            <person name="Dussert Y."/>
            <person name="Stocks J."/>
            <person name="Wendawek A."/>
            <person name="Woldeyes F."/>
            <person name="Nichols R.A."/>
            <person name="Borrell J.S."/>
        </authorList>
    </citation>
    <scope>NUCLEOTIDE SEQUENCE [LARGE SCALE GENOMIC DNA]</scope>
    <source>
        <strain evidence="3">cv. Maze</strain>
        <tissue evidence="2">Seeds</tissue>
    </source>
</reference>
<protein>
    <recommendedName>
        <fullName evidence="1">DYW domain-containing protein</fullName>
    </recommendedName>
</protein>
<organism evidence="2 3">
    <name type="scientific">Ensete ventricosum</name>
    <name type="common">Abyssinian banana</name>
    <name type="synonym">Musa ensete</name>
    <dbReference type="NCBI Taxonomy" id="4639"/>
    <lineage>
        <taxon>Eukaryota</taxon>
        <taxon>Viridiplantae</taxon>
        <taxon>Streptophyta</taxon>
        <taxon>Embryophyta</taxon>
        <taxon>Tracheophyta</taxon>
        <taxon>Spermatophyta</taxon>
        <taxon>Magnoliopsida</taxon>
        <taxon>Liliopsida</taxon>
        <taxon>Zingiberales</taxon>
        <taxon>Musaceae</taxon>
        <taxon>Ensete</taxon>
    </lineage>
</organism>
<dbReference type="InterPro" id="IPR046848">
    <property type="entry name" value="E_motif"/>
</dbReference>
<dbReference type="AlphaFoldDB" id="A0AAV8P952"/>
<dbReference type="PANTHER" id="PTHR47926:SF418">
    <property type="entry name" value="(WILD MALAYSIAN BANANA) HYPOTHETICAL PROTEIN"/>
    <property type="match status" value="1"/>
</dbReference>
<evidence type="ECO:0000313" key="3">
    <source>
        <dbReference type="Proteomes" id="UP001222027"/>
    </source>
</evidence>
<comment type="caution">
    <text evidence="2">The sequence shown here is derived from an EMBL/GenBank/DDBJ whole genome shotgun (WGS) entry which is preliminary data.</text>
</comment>
<dbReference type="EMBL" id="JAQQAF010000007">
    <property type="protein sequence ID" value="KAJ8472305.1"/>
    <property type="molecule type" value="Genomic_DNA"/>
</dbReference>
<dbReference type="Gene3D" id="1.25.40.10">
    <property type="entry name" value="Tetratricopeptide repeat domain"/>
    <property type="match status" value="1"/>
</dbReference>
<dbReference type="GO" id="GO:0009451">
    <property type="term" value="P:RNA modification"/>
    <property type="evidence" value="ECO:0007669"/>
    <property type="project" value="InterPro"/>
</dbReference>
<feature type="domain" description="DYW" evidence="1">
    <location>
        <begin position="79"/>
        <end position="155"/>
    </location>
</feature>
<dbReference type="InterPro" id="IPR011990">
    <property type="entry name" value="TPR-like_helical_dom_sf"/>
</dbReference>
<dbReference type="Pfam" id="PF14432">
    <property type="entry name" value="DYW_deaminase"/>
    <property type="match status" value="1"/>
</dbReference>
<dbReference type="GO" id="GO:0008270">
    <property type="term" value="F:zinc ion binding"/>
    <property type="evidence" value="ECO:0007669"/>
    <property type="project" value="InterPro"/>
</dbReference>
<proteinExistence type="predicted"/>
<dbReference type="PANTHER" id="PTHR47926">
    <property type="entry name" value="PENTATRICOPEPTIDE REPEAT-CONTAINING PROTEIN"/>
    <property type="match status" value="1"/>
</dbReference>
<dbReference type="InterPro" id="IPR046960">
    <property type="entry name" value="PPR_At4g14850-like_plant"/>
</dbReference>
<name>A0AAV8P952_ENSVE</name>
<evidence type="ECO:0000313" key="2">
    <source>
        <dbReference type="EMBL" id="KAJ8472305.1"/>
    </source>
</evidence>
<sequence>MPIKPDSSVWGTLLRACRNCRNLELGDEVARRLFEIEPDNAGNFVLLSNMYASHGQLEEAKEVRRTMESTGLRKETGLHKEQSMWYHSERLALSFGLITLPVNAPIRIKKNLRTCRDCHTVMKLVSEIFQRKIIVRNANRFHQFVDGFGSCMDYW</sequence>